<keyword evidence="10" id="KW-1185">Reference proteome</keyword>
<evidence type="ECO:0000256" key="7">
    <source>
        <dbReference type="RuleBase" id="RU362007"/>
    </source>
</evidence>
<gene>
    <name evidence="9" type="ORF">ECPE_LOCUS9711</name>
</gene>
<comment type="catalytic activity">
    <reaction evidence="6">
        <text>D-glucose + ATP = D-glucose 6-phosphate + ADP + H(+)</text>
        <dbReference type="Rhea" id="RHEA:17825"/>
        <dbReference type="ChEBI" id="CHEBI:4167"/>
        <dbReference type="ChEBI" id="CHEBI:15378"/>
        <dbReference type="ChEBI" id="CHEBI:30616"/>
        <dbReference type="ChEBI" id="CHEBI:61548"/>
        <dbReference type="ChEBI" id="CHEBI:456216"/>
        <dbReference type="EC" id="2.7.1.1"/>
    </reaction>
    <physiologicalReaction direction="left-to-right" evidence="6">
        <dbReference type="Rhea" id="RHEA:17826"/>
    </physiologicalReaction>
</comment>
<dbReference type="InterPro" id="IPR022672">
    <property type="entry name" value="Hexokinase_N"/>
</dbReference>
<dbReference type="InterPro" id="IPR043129">
    <property type="entry name" value="ATPase_NBD"/>
</dbReference>
<dbReference type="GO" id="GO:0006096">
    <property type="term" value="P:glycolytic process"/>
    <property type="evidence" value="ECO:0007669"/>
    <property type="project" value="UniProtKB-KW"/>
</dbReference>
<evidence type="ECO:0000256" key="3">
    <source>
        <dbReference type="ARBA" id="ARBA00023152"/>
    </source>
</evidence>
<comment type="pathway">
    <text evidence="2">Carbohydrate metabolism; hexose metabolism.</text>
</comment>
<keyword evidence="7" id="KW-0067">ATP-binding</keyword>
<reference evidence="11" key="1">
    <citation type="submission" date="2016-06" db="UniProtKB">
        <authorList>
            <consortium name="WormBaseParasite"/>
        </authorList>
    </citation>
    <scope>IDENTIFICATION</scope>
</reference>
<feature type="domain" description="Hexokinase N-terminal" evidence="8">
    <location>
        <begin position="10"/>
        <end position="120"/>
    </location>
</feature>
<keyword evidence="7" id="KW-0418">Kinase</keyword>
<evidence type="ECO:0000256" key="5">
    <source>
        <dbReference type="ARBA" id="ARBA00047905"/>
    </source>
</evidence>
<dbReference type="GO" id="GO:0004340">
    <property type="term" value="F:glucokinase activity"/>
    <property type="evidence" value="ECO:0007669"/>
    <property type="project" value="TreeGrafter"/>
</dbReference>
<dbReference type="Pfam" id="PF00349">
    <property type="entry name" value="Hexokinase_1"/>
    <property type="match status" value="1"/>
</dbReference>
<keyword evidence="7" id="KW-0808">Transferase</keyword>
<dbReference type="GO" id="GO:0001678">
    <property type="term" value="P:intracellular glucose homeostasis"/>
    <property type="evidence" value="ECO:0007669"/>
    <property type="project" value="InterPro"/>
</dbReference>
<evidence type="ECO:0000256" key="1">
    <source>
        <dbReference type="ARBA" id="ARBA00004888"/>
    </source>
</evidence>
<evidence type="ECO:0000256" key="6">
    <source>
        <dbReference type="ARBA" id="ARBA00048160"/>
    </source>
</evidence>
<proteinExistence type="inferred from homology"/>
<dbReference type="GO" id="GO:0008865">
    <property type="term" value="F:fructokinase activity"/>
    <property type="evidence" value="ECO:0007669"/>
    <property type="project" value="TreeGrafter"/>
</dbReference>
<dbReference type="EMBL" id="UZAN01047836">
    <property type="protein sequence ID" value="VDP85834.1"/>
    <property type="molecule type" value="Genomic_DNA"/>
</dbReference>
<dbReference type="UniPathway" id="UPA00242"/>
<dbReference type="GO" id="GO:0005829">
    <property type="term" value="C:cytosol"/>
    <property type="evidence" value="ECO:0007669"/>
    <property type="project" value="TreeGrafter"/>
</dbReference>
<comment type="catalytic activity">
    <reaction evidence="5">
        <text>D-fructose + ATP = D-fructose 6-phosphate + ADP + H(+)</text>
        <dbReference type="Rhea" id="RHEA:16125"/>
        <dbReference type="ChEBI" id="CHEBI:15378"/>
        <dbReference type="ChEBI" id="CHEBI:30616"/>
        <dbReference type="ChEBI" id="CHEBI:37721"/>
        <dbReference type="ChEBI" id="CHEBI:61527"/>
        <dbReference type="ChEBI" id="CHEBI:456216"/>
        <dbReference type="EC" id="2.7.1.1"/>
    </reaction>
    <physiologicalReaction direction="left-to-right" evidence="5">
        <dbReference type="Rhea" id="RHEA:16126"/>
    </physiologicalReaction>
</comment>
<protein>
    <recommendedName>
        <fullName evidence="7">Phosphotransferase</fullName>
        <ecNumber evidence="7">2.7.1.-</ecNumber>
    </recommendedName>
</protein>
<keyword evidence="3 7" id="KW-0324">Glycolysis</keyword>
<accession>A0A183ARX6</accession>
<evidence type="ECO:0000313" key="10">
    <source>
        <dbReference type="Proteomes" id="UP000272942"/>
    </source>
</evidence>
<comment type="pathway">
    <text evidence="1">Carbohydrate degradation; glycolysis; D-glyceraldehyde 3-phosphate and glycerone phosphate from D-glucose: step 1/4.</text>
</comment>
<comment type="catalytic activity">
    <reaction evidence="4">
        <text>a D-hexose + ATP = a D-hexose 6-phosphate + ADP + H(+)</text>
        <dbReference type="Rhea" id="RHEA:22740"/>
        <dbReference type="ChEBI" id="CHEBI:4194"/>
        <dbReference type="ChEBI" id="CHEBI:15378"/>
        <dbReference type="ChEBI" id="CHEBI:30616"/>
        <dbReference type="ChEBI" id="CHEBI:229467"/>
        <dbReference type="ChEBI" id="CHEBI:456216"/>
        <dbReference type="EC" id="2.7.1.1"/>
    </reaction>
    <physiologicalReaction direction="left-to-right" evidence="4">
        <dbReference type="Rhea" id="RHEA:22741"/>
    </physiologicalReaction>
</comment>
<name>A0A183ARX6_9TREM</name>
<dbReference type="InterPro" id="IPR001312">
    <property type="entry name" value="Hexokinase"/>
</dbReference>
<reference evidence="9 10" key="2">
    <citation type="submission" date="2018-11" db="EMBL/GenBank/DDBJ databases">
        <authorList>
            <consortium name="Pathogen Informatics"/>
        </authorList>
    </citation>
    <scope>NUCLEOTIDE SEQUENCE [LARGE SCALE GENOMIC DNA]</scope>
    <source>
        <strain evidence="9 10">Egypt</strain>
    </source>
</reference>
<dbReference type="GO" id="GO:0005739">
    <property type="term" value="C:mitochondrion"/>
    <property type="evidence" value="ECO:0007669"/>
    <property type="project" value="TreeGrafter"/>
</dbReference>
<dbReference type="Gene3D" id="3.30.420.40">
    <property type="match status" value="1"/>
</dbReference>
<evidence type="ECO:0000313" key="9">
    <source>
        <dbReference type="EMBL" id="VDP85834.1"/>
    </source>
</evidence>
<evidence type="ECO:0000259" key="8">
    <source>
        <dbReference type="Pfam" id="PF00349"/>
    </source>
</evidence>
<dbReference type="Proteomes" id="UP000272942">
    <property type="component" value="Unassembled WGS sequence"/>
</dbReference>
<evidence type="ECO:0000256" key="2">
    <source>
        <dbReference type="ARBA" id="ARBA00005028"/>
    </source>
</evidence>
<dbReference type="AlphaFoldDB" id="A0A183ARX6"/>
<dbReference type="PROSITE" id="PS51748">
    <property type="entry name" value="HEXOKINASE_2"/>
    <property type="match status" value="1"/>
</dbReference>
<dbReference type="EC" id="2.7.1.-" evidence="7"/>
<comment type="similarity">
    <text evidence="7">Belongs to the hexokinase family.</text>
</comment>
<dbReference type="GO" id="GO:0006006">
    <property type="term" value="P:glucose metabolic process"/>
    <property type="evidence" value="ECO:0007669"/>
    <property type="project" value="TreeGrafter"/>
</dbReference>
<dbReference type="GO" id="GO:0005524">
    <property type="term" value="F:ATP binding"/>
    <property type="evidence" value="ECO:0007669"/>
    <property type="project" value="UniProtKB-UniRule"/>
</dbReference>
<sequence length="159" mass="17528">MKVSLDLENTEADETLYTIPKNIRGNTAHEVFGYIADTLKDFLQDRNLENESYQMAFAFNFPVEMTSLTSAISLTFTKEFSLPSVIGKEVGGFLQNAIDKLGLKIRICCILNDTVAALAAGVSRDPDCCLGMIVSVQEITMLIDANNVNSWSYQLCLGN</sequence>
<dbReference type="WBParaSite" id="ECPE_0000974201-mRNA-1">
    <property type="protein sequence ID" value="ECPE_0000974201-mRNA-1"/>
    <property type="gene ID" value="ECPE_0000974201"/>
</dbReference>
<dbReference type="OrthoDB" id="6264227at2759"/>
<dbReference type="SUPFAM" id="SSF53067">
    <property type="entry name" value="Actin-like ATPase domain"/>
    <property type="match status" value="1"/>
</dbReference>
<keyword evidence="7" id="KW-0547">Nucleotide-binding</keyword>
<evidence type="ECO:0000313" key="11">
    <source>
        <dbReference type="WBParaSite" id="ECPE_0000974201-mRNA-1"/>
    </source>
</evidence>
<dbReference type="GO" id="GO:0005536">
    <property type="term" value="F:D-glucose binding"/>
    <property type="evidence" value="ECO:0007669"/>
    <property type="project" value="InterPro"/>
</dbReference>
<evidence type="ECO:0000256" key="4">
    <source>
        <dbReference type="ARBA" id="ARBA00044613"/>
    </source>
</evidence>
<organism evidence="11">
    <name type="scientific">Echinostoma caproni</name>
    <dbReference type="NCBI Taxonomy" id="27848"/>
    <lineage>
        <taxon>Eukaryota</taxon>
        <taxon>Metazoa</taxon>
        <taxon>Spiralia</taxon>
        <taxon>Lophotrochozoa</taxon>
        <taxon>Platyhelminthes</taxon>
        <taxon>Trematoda</taxon>
        <taxon>Digenea</taxon>
        <taxon>Plagiorchiida</taxon>
        <taxon>Echinostomata</taxon>
        <taxon>Echinostomatoidea</taxon>
        <taxon>Echinostomatidae</taxon>
        <taxon>Echinostoma</taxon>
    </lineage>
</organism>
<dbReference type="PANTHER" id="PTHR19443:SF16">
    <property type="entry name" value="HEXOKINASE TYPE 1-RELATED"/>
    <property type="match status" value="1"/>
</dbReference>
<dbReference type="PANTHER" id="PTHR19443">
    <property type="entry name" value="HEXOKINASE"/>
    <property type="match status" value="1"/>
</dbReference>